<evidence type="ECO:0000256" key="1">
    <source>
        <dbReference type="SAM" id="MobiDB-lite"/>
    </source>
</evidence>
<protein>
    <submittedName>
        <fullName evidence="2">Uncharacterized protein</fullName>
    </submittedName>
</protein>
<organism evidence="2 3">
    <name type="scientific">Chionoecetes opilio</name>
    <name type="common">Atlantic snow crab</name>
    <name type="synonym">Cancer opilio</name>
    <dbReference type="NCBI Taxonomy" id="41210"/>
    <lineage>
        <taxon>Eukaryota</taxon>
        <taxon>Metazoa</taxon>
        <taxon>Ecdysozoa</taxon>
        <taxon>Arthropoda</taxon>
        <taxon>Crustacea</taxon>
        <taxon>Multicrustacea</taxon>
        <taxon>Malacostraca</taxon>
        <taxon>Eumalacostraca</taxon>
        <taxon>Eucarida</taxon>
        <taxon>Decapoda</taxon>
        <taxon>Pleocyemata</taxon>
        <taxon>Brachyura</taxon>
        <taxon>Eubrachyura</taxon>
        <taxon>Majoidea</taxon>
        <taxon>Majidae</taxon>
        <taxon>Chionoecetes</taxon>
    </lineage>
</organism>
<evidence type="ECO:0000313" key="2">
    <source>
        <dbReference type="EMBL" id="KAG0723450.1"/>
    </source>
</evidence>
<evidence type="ECO:0000313" key="3">
    <source>
        <dbReference type="Proteomes" id="UP000770661"/>
    </source>
</evidence>
<reference evidence="2" key="1">
    <citation type="submission" date="2020-07" db="EMBL/GenBank/DDBJ databases">
        <title>The High-quality genome of the commercially important snow crab, Chionoecetes opilio.</title>
        <authorList>
            <person name="Jeong J.-H."/>
            <person name="Ryu S."/>
        </authorList>
    </citation>
    <scope>NUCLEOTIDE SEQUENCE</scope>
    <source>
        <strain evidence="2">MADBK_172401_WGS</strain>
        <tissue evidence="2">Digestive gland</tissue>
    </source>
</reference>
<sequence>MAKQRPQPEADAWPVAAMDNVLVFIFSIKKEDHWLAKLAICQQLVKEKAQAMWPNKTKSQSPQPTMAPHQEGSEQEAENPIGHTYWNSLYDSMEVLSEVFDTKLAKIKRFEEPRLHNYRGHQLWPPLQQDGKELESWCLEKQRNKLLEQAMFPALSRAA</sequence>
<dbReference type="EMBL" id="JACEEZ010008250">
    <property type="protein sequence ID" value="KAG0723450.1"/>
    <property type="molecule type" value="Genomic_DNA"/>
</dbReference>
<name>A0A8J5D004_CHIOP</name>
<comment type="caution">
    <text evidence="2">The sequence shown here is derived from an EMBL/GenBank/DDBJ whole genome shotgun (WGS) entry which is preliminary data.</text>
</comment>
<keyword evidence="3" id="KW-1185">Reference proteome</keyword>
<proteinExistence type="predicted"/>
<accession>A0A8J5D004</accession>
<dbReference type="Proteomes" id="UP000770661">
    <property type="component" value="Unassembled WGS sequence"/>
</dbReference>
<gene>
    <name evidence="2" type="ORF">GWK47_042713</name>
</gene>
<feature type="region of interest" description="Disordered" evidence="1">
    <location>
        <begin position="52"/>
        <end position="78"/>
    </location>
</feature>
<dbReference type="AlphaFoldDB" id="A0A8J5D004"/>